<evidence type="ECO:0000259" key="2">
    <source>
        <dbReference type="Pfam" id="PF11258"/>
    </source>
</evidence>
<comment type="caution">
    <text evidence="4">The sequence shown here is derived from an EMBL/GenBank/DDBJ whole genome shotgun (WGS) entry which is preliminary data.</text>
</comment>
<dbReference type="SUPFAM" id="SSF159774">
    <property type="entry name" value="YerB-like"/>
    <property type="match status" value="1"/>
</dbReference>
<protein>
    <recommendedName>
        <fullName evidence="6">Lipoprotein YerB</fullName>
    </recommendedName>
</protein>
<dbReference type="Pfam" id="PF17479">
    <property type="entry name" value="DUF3048_C"/>
    <property type="match status" value="1"/>
</dbReference>
<feature type="transmembrane region" description="Helical" evidence="1">
    <location>
        <begin position="7"/>
        <end position="26"/>
    </location>
</feature>
<name>A0A2H0KTD8_9BACT</name>
<keyword evidence="1" id="KW-0812">Transmembrane</keyword>
<evidence type="ECO:0000256" key="1">
    <source>
        <dbReference type="SAM" id="Phobius"/>
    </source>
</evidence>
<dbReference type="AlphaFoldDB" id="A0A2H0KTD8"/>
<feature type="domain" description="DUF3048" evidence="3">
    <location>
        <begin position="235"/>
        <end position="338"/>
    </location>
</feature>
<evidence type="ECO:0000313" key="5">
    <source>
        <dbReference type="Proteomes" id="UP000229317"/>
    </source>
</evidence>
<sequence>MTRKNRLAILKAAFIMAFILGLFLIWEKRSTFKIVSQQLKPDSKEEQIIEQSTGPKSPISGLVCENAERRPVAVMLGGDTVARPLSGIAEADLVFEIQVVEGSITRLMTVFVCATPVQIGSVRSARHDFIPLALGLDAIYAHWGGSHFALDKLKTGIADNIDALPNLYSAFYRQSGIAAPYNGFTSINRLLYAAKNLNYRTVGKFVGYPHLTNAETLEHGQEKKFLNISYAPPFDVSYEYNPETNSYFRFRGGTKEIDKNTGAQVEAKNVVIMRAVSQPLEGQYNDVQVEGQGKAEFYLDGDFKSGTWKKDKSDPNSKLFFYDEKGQEIRFVPGSIWIEIADPGMPVTWK</sequence>
<keyword evidence="1" id="KW-1133">Transmembrane helix</keyword>
<dbReference type="EMBL" id="PCVO01000021">
    <property type="protein sequence ID" value="PIQ75410.1"/>
    <property type="molecule type" value="Genomic_DNA"/>
</dbReference>
<proteinExistence type="predicted"/>
<evidence type="ECO:0000313" key="4">
    <source>
        <dbReference type="EMBL" id="PIQ75410.1"/>
    </source>
</evidence>
<evidence type="ECO:0000259" key="3">
    <source>
        <dbReference type="Pfam" id="PF17479"/>
    </source>
</evidence>
<accession>A0A2H0KTD8</accession>
<reference evidence="4 5" key="1">
    <citation type="submission" date="2017-09" db="EMBL/GenBank/DDBJ databases">
        <title>Depth-based differentiation of microbial function through sediment-hosted aquifers and enrichment of novel symbionts in the deep terrestrial subsurface.</title>
        <authorList>
            <person name="Probst A.J."/>
            <person name="Ladd B."/>
            <person name="Jarett J.K."/>
            <person name="Geller-Mcgrath D.E."/>
            <person name="Sieber C.M."/>
            <person name="Emerson J.B."/>
            <person name="Anantharaman K."/>
            <person name="Thomas B.C."/>
            <person name="Malmstrom R."/>
            <person name="Stieglmeier M."/>
            <person name="Klingl A."/>
            <person name="Woyke T."/>
            <person name="Ryan C.M."/>
            <person name="Banfield J.F."/>
        </authorList>
    </citation>
    <scope>NUCLEOTIDE SEQUENCE [LARGE SCALE GENOMIC DNA]</scope>
    <source>
        <strain evidence="4">CG11_big_fil_rev_8_21_14_0_20_40_15</strain>
    </source>
</reference>
<evidence type="ECO:0008006" key="6">
    <source>
        <dbReference type="Google" id="ProtNLM"/>
    </source>
</evidence>
<organism evidence="4 5">
    <name type="scientific">Candidatus Portnoybacteria bacterium CG11_big_fil_rev_8_21_14_0_20_40_15</name>
    <dbReference type="NCBI Taxonomy" id="1974817"/>
    <lineage>
        <taxon>Bacteria</taxon>
        <taxon>Candidatus Portnoyibacteriota</taxon>
    </lineage>
</organism>
<gene>
    <name evidence="4" type="ORF">COV84_01380</name>
</gene>
<dbReference type="InterPro" id="IPR035328">
    <property type="entry name" value="DUF3048_C"/>
</dbReference>
<dbReference type="Pfam" id="PF11258">
    <property type="entry name" value="DUF3048"/>
    <property type="match status" value="1"/>
</dbReference>
<dbReference type="Gene3D" id="3.50.90.10">
    <property type="entry name" value="YerB-like"/>
    <property type="match status" value="1"/>
</dbReference>
<feature type="domain" description="DUF3048" evidence="2">
    <location>
        <begin position="65"/>
        <end position="199"/>
    </location>
</feature>
<dbReference type="InterPro" id="IPR023158">
    <property type="entry name" value="YerB-like_sf"/>
</dbReference>
<dbReference type="InterPro" id="IPR021416">
    <property type="entry name" value="DUF3048_N"/>
</dbReference>
<keyword evidence="1" id="KW-0472">Membrane</keyword>
<dbReference type="Proteomes" id="UP000229317">
    <property type="component" value="Unassembled WGS sequence"/>
</dbReference>